<dbReference type="GO" id="GO:0003677">
    <property type="term" value="F:DNA binding"/>
    <property type="evidence" value="ECO:0007669"/>
    <property type="project" value="UniProtKB-KW"/>
</dbReference>
<dbReference type="Gene3D" id="1.10.10.10">
    <property type="entry name" value="Winged helix-like DNA-binding domain superfamily/Winged helix DNA-binding domain"/>
    <property type="match status" value="1"/>
</dbReference>
<dbReference type="RefSeq" id="WP_207678795.1">
    <property type="nucleotide sequence ID" value="NZ_CP061800.1"/>
</dbReference>
<sequence>MARKKGKISFDAMVKFFIQNYDIPTTKDLEKLIERMDRLEHLVITTSGGASGRRLSGGRTSRGKAPMTASDTVLEIIKNFKDGVGFSEIQDRTGYGEKKLRNIIFRLNNTGKIQRKERGIYIAS</sequence>
<reference evidence="1" key="1">
    <citation type="journal article" date="2021" name="Microb. Physiol.">
        <title>Proteogenomic Insights into the Physiology of Marine, Sulfate-Reducing, Filamentous Desulfonema limicola and Desulfonema magnum.</title>
        <authorList>
            <person name="Schnaars V."/>
            <person name="Wohlbrand L."/>
            <person name="Scheve S."/>
            <person name="Hinrichs C."/>
            <person name="Reinhardt R."/>
            <person name="Rabus R."/>
        </authorList>
    </citation>
    <scope>NUCLEOTIDE SEQUENCE</scope>
    <source>
        <strain evidence="1">4be13</strain>
    </source>
</reference>
<name>A0A975BSA8_9BACT</name>
<dbReference type="Proteomes" id="UP000663722">
    <property type="component" value="Chromosome"/>
</dbReference>
<evidence type="ECO:0000313" key="1">
    <source>
        <dbReference type="EMBL" id="QTA90726.1"/>
    </source>
</evidence>
<gene>
    <name evidence="1" type="ORF">dnm_067870</name>
</gene>
<dbReference type="AlphaFoldDB" id="A0A975BSA8"/>
<organism evidence="1 2">
    <name type="scientific">Desulfonema magnum</name>
    <dbReference type="NCBI Taxonomy" id="45655"/>
    <lineage>
        <taxon>Bacteria</taxon>
        <taxon>Pseudomonadati</taxon>
        <taxon>Thermodesulfobacteriota</taxon>
        <taxon>Desulfobacteria</taxon>
        <taxon>Desulfobacterales</taxon>
        <taxon>Desulfococcaceae</taxon>
        <taxon>Desulfonema</taxon>
    </lineage>
</organism>
<dbReference type="InterPro" id="IPR036388">
    <property type="entry name" value="WH-like_DNA-bd_sf"/>
</dbReference>
<dbReference type="EMBL" id="CP061800">
    <property type="protein sequence ID" value="QTA90726.1"/>
    <property type="molecule type" value="Genomic_DNA"/>
</dbReference>
<dbReference type="KEGG" id="dmm:dnm_067870"/>
<accession>A0A975BSA8</accession>
<protein>
    <submittedName>
        <fullName evidence="1">DNA-binding domain-containing protein</fullName>
    </submittedName>
</protein>
<dbReference type="InterPro" id="IPR036390">
    <property type="entry name" value="WH_DNA-bd_sf"/>
</dbReference>
<dbReference type="SUPFAM" id="SSF46785">
    <property type="entry name" value="Winged helix' DNA-binding domain"/>
    <property type="match status" value="1"/>
</dbReference>
<evidence type="ECO:0000313" key="2">
    <source>
        <dbReference type="Proteomes" id="UP000663722"/>
    </source>
</evidence>
<keyword evidence="2" id="KW-1185">Reference proteome</keyword>
<proteinExistence type="predicted"/>
<keyword evidence="1" id="KW-0238">DNA-binding</keyword>